<dbReference type="SUPFAM" id="SSF50249">
    <property type="entry name" value="Nucleic acid-binding proteins"/>
    <property type="match status" value="1"/>
</dbReference>
<dbReference type="AlphaFoldDB" id="A0A0F9A686"/>
<comment type="caution">
    <text evidence="3">The sequence shown here is derived from an EMBL/GenBank/DDBJ whole genome shotgun (WGS) entry which is preliminary data.</text>
</comment>
<feature type="domain" description="ATP-dependent DNA ligase family profile" evidence="2">
    <location>
        <begin position="4"/>
        <end position="134"/>
    </location>
</feature>
<dbReference type="PROSITE" id="PS50160">
    <property type="entry name" value="DNA_LIGASE_A3"/>
    <property type="match status" value="1"/>
</dbReference>
<protein>
    <recommendedName>
        <fullName evidence="2">ATP-dependent DNA ligase family profile domain-containing protein</fullName>
    </recommendedName>
</protein>
<dbReference type="EMBL" id="LAZR01056490">
    <property type="protein sequence ID" value="KKK74074.1"/>
    <property type="molecule type" value="Genomic_DNA"/>
</dbReference>
<dbReference type="InterPro" id="IPR012310">
    <property type="entry name" value="DNA_ligase_ATP-dep_cent"/>
</dbReference>
<evidence type="ECO:0000259" key="2">
    <source>
        <dbReference type="PROSITE" id="PS50160"/>
    </source>
</evidence>
<dbReference type="Pfam" id="PF01068">
    <property type="entry name" value="DNA_ligase_A_M"/>
    <property type="match status" value="1"/>
</dbReference>
<dbReference type="GO" id="GO:0006281">
    <property type="term" value="P:DNA repair"/>
    <property type="evidence" value="ECO:0007669"/>
    <property type="project" value="InterPro"/>
</dbReference>
<keyword evidence="1" id="KW-0436">Ligase</keyword>
<dbReference type="InterPro" id="IPR012309">
    <property type="entry name" value="DNA_ligase_ATP-dep_C"/>
</dbReference>
<sequence>EISIAAKTNPAKFVAFDILEIDGKNIEHLPLLERKNLLSKVLVETENVEIASYTEDALDLWNNVIIPQSLEGMVGKLKAGKYQRDARAWEKVKAWKRNYGRMGSTGETFMVVGYTQGTGWRESTFGALVIGRLEADGSLTYVGEVGTGMKSRMVSAASENDTIAGLMSMFSPGSCPWSKEPEPATWVKHFAVKIQYLEYTNEGVMRFPSFKGVV</sequence>
<organism evidence="3">
    <name type="scientific">marine sediment metagenome</name>
    <dbReference type="NCBI Taxonomy" id="412755"/>
    <lineage>
        <taxon>unclassified sequences</taxon>
        <taxon>metagenomes</taxon>
        <taxon>ecological metagenomes</taxon>
    </lineage>
</organism>
<dbReference type="GO" id="GO:0006310">
    <property type="term" value="P:DNA recombination"/>
    <property type="evidence" value="ECO:0007669"/>
    <property type="project" value="InterPro"/>
</dbReference>
<dbReference type="Gene3D" id="3.30.470.30">
    <property type="entry name" value="DNA ligase/mRNA capping enzyme"/>
    <property type="match status" value="1"/>
</dbReference>
<evidence type="ECO:0000256" key="1">
    <source>
        <dbReference type="ARBA" id="ARBA00022598"/>
    </source>
</evidence>
<accession>A0A0F9A686</accession>
<dbReference type="Gene3D" id="2.40.50.140">
    <property type="entry name" value="Nucleic acid-binding proteins"/>
    <property type="match status" value="1"/>
</dbReference>
<proteinExistence type="predicted"/>
<dbReference type="InterPro" id="IPR012340">
    <property type="entry name" value="NA-bd_OB-fold"/>
</dbReference>
<name>A0A0F9A686_9ZZZZ</name>
<gene>
    <name evidence="3" type="ORF">LCGC14_2887390</name>
</gene>
<dbReference type="SUPFAM" id="SSF56091">
    <property type="entry name" value="DNA ligase/mRNA capping enzyme, catalytic domain"/>
    <property type="match status" value="1"/>
</dbReference>
<dbReference type="GO" id="GO:0005524">
    <property type="term" value="F:ATP binding"/>
    <property type="evidence" value="ECO:0007669"/>
    <property type="project" value="InterPro"/>
</dbReference>
<feature type="non-terminal residue" evidence="3">
    <location>
        <position position="1"/>
    </location>
</feature>
<dbReference type="Pfam" id="PF04679">
    <property type="entry name" value="DNA_ligase_A_C"/>
    <property type="match status" value="1"/>
</dbReference>
<reference evidence="3" key="1">
    <citation type="journal article" date="2015" name="Nature">
        <title>Complex archaea that bridge the gap between prokaryotes and eukaryotes.</title>
        <authorList>
            <person name="Spang A."/>
            <person name="Saw J.H."/>
            <person name="Jorgensen S.L."/>
            <person name="Zaremba-Niedzwiedzka K."/>
            <person name="Martijn J."/>
            <person name="Lind A.E."/>
            <person name="van Eijk R."/>
            <person name="Schleper C."/>
            <person name="Guy L."/>
            <person name="Ettema T.J."/>
        </authorList>
    </citation>
    <scope>NUCLEOTIDE SEQUENCE</scope>
</reference>
<dbReference type="GO" id="GO:0003910">
    <property type="term" value="F:DNA ligase (ATP) activity"/>
    <property type="evidence" value="ECO:0007669"/>
    <property type="project" value="InterPro"/>
</dbReference>
<evidence type="ECO:0000313" key="3">
    <source>
        <dbReference type="EMBL" id="KKK74074.1"/>
    </source>
</evidence>